<sequence length="43" mass="5358">MMKQIIQIYWMYQKMKERPDNNKIIQEEINEDWDPNLAVEALF</sequence>
<name>A0A9N9ELW4_FUNMO</name>
<accession>A0A9N9ELW4</accession>
<organism evidence="1 2">
    <name type="scientific">Funneliformis mosseae</name>
    <name type="common">Endomycorrhizal fungus</name>
    <name type="synonym">Glomus mosseae</name>
    <dbReference type="NCBI Taxonomy" id="27381"/>
    <lineage>
        <taxon>Eukaryota</taxon>
        <taxon>Fungi</taxon>
        <taxon>Fungi incertae sedis</taxon>
        <taxon>Mucoromycota</taxon>
        <taxon>Glomeromycotina</taxon>
        <taxon>Glomeromycetes</taxon>
        <taxon>Glomerales</taxon>
        <taxon>Glomeraceae</taxon>
        <taxon>Funneliformis</taxon>
    </lineage>
</organism>
<feature type="non-terminal residue" evidence="1">
    <location>
        <position position="43"/>
    </location>
</feature>
<comment type="caution">
    <text evidence="1">The sequence shown here is derived from an EMBL/GenBank/DDBJ whole genome shotgun (WGS) entry which is preliminary data.</text>
</comment>
<protein>
    <submittedName>
        <fullName evidence="1">14860_t:CDS:1</fullName>
    </submittedName>
</protein>
<keyword evidence="2" id="KW-1185">Reference proteome</keyword>
<dbReference type="AlphaFoldDB" id="A0A9N9ELW4"/>
<dbReference type="EMBL" id="CAJVPP010006553">
    <property type="protein sequence ID" value="CAG8679419.1"/>
    <property type="molecule type" value="Genomic_DNA"/>
</dbReference>
<reference evidence="1" key="1">
    <citation type="submission" date="2021-06" db="EMBL/GenBank/DDBJ databases">
        <authorList>
            <person name="Kallberg Y."/>
            <person name="Tangrot J."/>
            <person name="Rosling A."/>
        </authorList>
    </citation>
    <scope>NUCLEOTIDE SEQUENCE</scope>
    <source>
        <strain evidence="1">87-6 pot B 2015</strain>
    </source>
</reference>
<evidence type="ECO:0000313" key="1">
    <source>
        <dbReference type="EMBL" id="CAG8679419.1"/>
    </source>
</evidence>
<gene>
    <name evidence="1" type="ORF">FMOSSE_LOCUS12807</name>
</gene>
<proteinExistence type="predicted"/>
<evidence type="ECO:0000313" key="2">
    <source>
        <dbReference type="Proteomes" id="UP000789375"/>
    </source>
</evidence>
<dbReference type="Proteomes" id="UP000789375">
    <property type="component" value="Unassembled WGS sequence"/>
</dbReference>